<keyword evidence="3 8" id="KW-0812">Transmembrane</keyword>
<feature type="transmembrane region" description="Helical" evidence="8">
    <location>
        <begin position="64"/>
        <end position="82"/>
    </location>
</feature>
<feature type="transmembrane region" description="Helical" evidence="8">
    <location>
        <begin position="117"/>
        <end position="135"/>
    </location>
</feature>
<keyword evidence="2" id="KW-1003">Cell membrane</keyword>
<dbReference type="Proteomes" id="UP000015346">
    <property type="component" value="Unassembled WGS sequence"/>
</dbReference>
<name>S9R1N5_9RHOB</name>
<dbReference type="SUPFAM" id="SSF52540">
    <property type="entry name" value="P-loop containing nucleoside triphosphate hydrolases"/>
    <property type="match status" value="1"/>
</dbReference>
<sequence>MTAFLRRPQAASLIILILLLAAFAIRAPMFFSERNISNMLAFMPELGLIAIAMCLLLTAGEFDLSVGAVFGFIPCVVMILVQGGHLPLGAALAAGLLIALLIGLINGLIVTKVGISSFLVTLSMLLIVRGTALYVTQGFPLSSWNETGGLASLLAGQFDLGGLRLHASLIWFLILAAIAAYVLNLAKLGSWIAAIGSNRAAAVARGVPADAVKIGLFMATSAMAGFAGMISAFRINNANPNSGTGYELEVIAMVVVGGTALTGGRGTILGTIVGVIMLRAIRNGIVMIGVPALAYSIFVGGDHPDHAGPACGTAADRGAPVMREVLRITGLAKSFGSVAALKSASFSVHEGEVLALLGDNGAGKSTLIKVVSGVHRPDRGEIVVNGVPVTIRNARDAMAAGIETIHQDTSLAPDLSIARNLFLGREPVRMGWLGPFAPIDRAMLREATGRLLRRVGITRALDADAPVATLSGGERQSIAISRAMQFAARVIILDEPTNNLGVEETHGVLRFVREMKAAGHAVILVTHNIHHVFQVADRAIVMRRGEVVASVSLGDVDIMDVEGLIMGVDLKATGALS</sequence>
<dbReference type="Pfam" id="PF02653">
    <property type="entry name" value="BPD_transp_2"/>
    <property type="match status" value="1"/>
</dbReference>
<evidence type="ECO:0000313" key="11">
    <source>
        <dbReference type="Proteomes" id="UP000015346"/>
    </source>
</evidence>
<dbReference type="InterPro" id="IPR003439">
    <property type="entry name" value="ABC_transporter-like_ATP-bd"/>
</dbReference>
<dbReference type="InterPro" id="IPR003593">
    <property type="entry name" value="AAA+_ATPase"/>
</dbReference>
<keyword evidence="5" id="KW-0067">ATP-binding</keyword>
<evidence type="ECO:0000256" key="6">
    <source>
        <dbReference type="ARBA" id="ARBA00022989"/>
    </source>
</evidence>
<keyword evidence="11" id="KW-1185">Reference proteome</keyword>
<dbReference type="Pfam" id="PF00005">
    <property type="entry name" value="ABC_tran"/>
    <property type="match status" value="1"/>
</dbReference>
<feature type="transmembrane region" description="Helical" evidence="8">
    <location>
        <begin position="169"/>
        <end position="193"/>
    </location>
</feature>
<evidence type="ECO:0000256" key="5">
    <source>
        <dbReference type="ARBA" id="ARBA00022840"/>
    </source>
</evidence>
<feature type="transmembrane region" description="Helical" evidence="8">
    <location>
        <begin position="250"/>
        <end position="278"/>
    </location>
</feature>
<dbReference type="SMART" id="SM00382">
    <property type="entry name" value="AAA"/>
    <property type="match status" value="1"/>
</dbReference>
<reference evidence="10 11" key="1">
    <citation type="journal article" date="2013" name="Stand. Genomic Sci.">
        <title>Genome sequence of the reddish-pigmented Rubellimicrobium thermophilum type strain (DSM 16684(T)), a member of the Roseobacter clade.</title>
        <authorList>
            <person name="Fiebig A."/>
            <person name="Riedel T."/>
            <person name="Gronow S."/>
            <person name="Petersen J."/>
            <person name="Klenk H.P."/>
            <person name="Goker M."/>
        </authorList>
    </citation>
    <scope>NUCLEOTIDE SEQUENCE [LARGE SCALE GENOMIC DNA]</scope>
    <source>
        <strain evidence="10 11">DSM 16684</strain>
    </source>
</reference>
<evidence type="ECO:0000256" key="1">
    <source>
        <dbReference type="ARBA" id="ARBA00004651"/>
    </source>
</evidence>
<proteinExistence type="predicted"/>
<dbReference type="Gene3D" id="3.40.50.300">
    <property type="entry name" value="P-loop containing nucleotide triphosphate hydrolases"/>
    <property type="match status" value="1"/>
</dbReference>
<dbReference type="InterPro" id="IPR027417">
    <property type="entry name" value="P-loop_NTPase"/>
</dbReference>
<evidence type="ECO:0000256" key="2">
    <source>
        <dbReference type="ARBA" id="ARBA00022475"/>
    </source>
</evidence>
<feature type="transmembrane region" description="Helical" evidence="8">
    <location>
        <begin position="88"/>
        <end position="110"/>
    </location>
</feature>
<evidence type="ECO:0000256" key="8">
    <source>
        <dbReference type="SAM" id="Phobius"/>
    </source>
</evidence>
<dbReference type="GO" id="GO:0016887">
    <property type="term" value="F:ATP hydrolysis activity"/>
    <property type="evidence" value="ECO:0007669"/>
    <property type="project" value="InterPro"/>
</dbReference>
<accession>S9R1N5</accession>
<evidence type="ECO:0000256" key="4">
    <source>
        <dbReference type="ARBA" id="ARBA00022741"/>
    </source>
</evidence>
<dbReference type="STRING" id="1123069.ruthe_01584"/>
<protein>
    <submittedName>
        <fullName evidence="10">ABC-type sugar transport system, ATPase component</fullName>
    </submittedName>
</protein>
<keyword evidence="7 8" id="KW-0472">Membrane</keyword>
<keyword evidence="4" id="KW-0547">Nucleotide-binding</keyword>
<dbReference type="CDD" id="cd03216">
    <property type="entry name" value="ABC_Carb_Monos_I"/>
    <property type="match status" value="1"/>
</dbReference>
<evidence type="ECO:0000256" key="7">
    <source>
        <dbReference type="ARBA" id="ARBA00023136"/>
    </source>
</evidence>
<dbReference type="PANTHER" id="PTHR43790:SF8">
    <property type="entry name" value="SUGAR ABC TRANSPORTER ATP-BINDING PROTEIN"/>
    <property type="match status" value="1"/>
</dbReference>
<dbReference type="PATRIC" id="fig|1123069.3.peg.1552"/>
<feature type="domain" description="ABC transporter" evidence="9">
    <location>
        <begin position="326"/>
        <end position="569"/>
    </location>
</feature>
<gene>
    <name evidence="10" type="ORF">ruthe_01584</name>
</gene>
<dbReference type="GO" id="GO:0022857">
    <property type="term" value="F:transmembrane transporter activity"/>
    <property type="evidence" value="ECO:0007669"/>
    <property type="project" value="InterPro"/>
</dbReference>
<dbReference type="CDD" id="cd06579">
    <property type="entry name" value="TM_PBP1_transp_AraH_like"/>
    <property type="match status" value="1"/>
</dbReference>
<dbReference type="GO" id="GO:0005886">
    <property type="term" value="C:plasma membrane"/>
    <property type="evidence" value="ECO:0007669"/>
    <property type="project" value="UniProtKB-SubCell"/>
</dbReference>
<dbReference type="PROSITE" id="PS50893">
    <property type="entry name" value="ABC_TRANSPORTER_2"/>
    <property type="match status" value="1"/>
</dbReference>
<dbReference type="AlphaFoldDB" id="S9R1N5"/>
<dbReference type="HOGENOM" id="CLU_472413_0_0_5"/>
<keyword evidence="10" id="KW-0813">Transport</keyword>
<organism evidence="10 11">
    <name type="scientific">Rubellimicrobium thermophilum DSM 16684</name>
    <dbReference type="NCBI Taxonomy" id="1123069"/>
    <lineage>
        <taxon>Bacteria</taxon>
        <taxon>Pseudomonadati</taxon>
        <taxon>Pseudomonadota</taxon>
        <taxon>Alphaproteobacteria</taxon>
        <taxon>Rhodobacterales</taxon>
        <taxon>Roseobacteraceae</taxon>
        <taxon>Rubellimicrobium</taxon>
    </lineage>
</organism>
<feature type="transmembrane region" description="Helical" evidence="8">
    <location>
        <begin position="214"/>
        <end position="235"/>
    </location>
</feature>
<evidence type="ECO:0000256" key="3">
    <source>
        <dbReference type="ARBA" id="ARBA00022692"/>
    </source>
</evidence>
<comment type="subcellular location">
    <subcellularLocation>
        <location evidence="1">Cell membrane</location>
        <topology evidence="1">Multi-pass membrane protein</topology>
    </subcellularLocation>
</comment>
<feature type="transmembrane region" description="Helical" evidence="8">
    <location>
        <begin position="36"/>
        <end position="57"/>
    </location>
</feature>
<dbReference type="PANTHER" id="PTHR43790">
    <property type="entry name" value="CARBOHYDRATE TRANSPORT ATP-BINDING PROTEIN MG119-RELATED"/>
    <property type="match status" value="1"/>
</dbReference>
<keyword evidence="10" id="KW-0762">Sugar transport</keyword>
<comment type="caution">
    <text evidence="10">The sequence shown here is derived from an EMBL/GenBank/DDBJ whole genome shotgun (WGS) entry which is preliminary data.</text>
</comment>
<dbReference type="InterPro" id="IPR001851">
    <property type="entry name" value="ABC_transp_permease"/>
</dbReference>
<evidence type="ECO:0000313" key="10">
    <source>
        <dbReference type="EMBL" id="EPX85863.1"/>
    </source>
</evidence>
<evidence type="ECO:0000259" key="9">
    <source>
        <dbReference type="PROSITE" id="PS50893"/>
    </source>
</evidence>
<dbReference type="InterPro" id="IPR050107">
    <property type="entry name" value="ABC_carbohydrate_import_ATPase"/>
</dbReference>
<keyword evidence="6 8" id="KW-1133">Transmembrane helix</keyword>
<dbReference type="GO" id="GO:0005524">
    <property type="term" value="F:ATP binding"/>
    <property type="evidence" value="ECO:0007669"/>
    <property type="project" value="UniProtKB-KW"/>
</dbReference>
<dbReference type="RefSeq" id="WP_021097673.1">
    <property type="nucleotide sequence ID" value="NZ_KE557320.1"/>
</dbReference>
<dbReference type="EMBL" id="AOLV01000012">
    <property type="protein sequence ID" value="EPX85863.1"/>
    <property type="molecule type" value="Genomic_DNA"/>
</dbReference>